<dbReference type="PROSITE" id="PS50076">
    <property type="entry name" value="DNAJ_2"/>
    <property type="match status" value="1"/>
</dbReference>
<dbReference type="EMBL" id="PIPV01000006">
    <property type="protein sequence ID" value="RUO53329.1"/>
    <property type="molecule type" value="Genomic_DNA"/>
</dbReference>
<gene>
    <name evidence="3" type="ORF">CWE25_08930</name>
</gene>
<dbReference type="Pfam" id="PF12339">
    <property type="entry name" value="DNAJ_related"/>
    <property type="match status" value="1"/>
</dbReference>
<protein>
    <submittedName>
        <fullName evidence="3">Molecular chaperone DnaJ</fullName>
    </submittedName>
</protein>
<dbReference type="RefSeq" id="WP_110574925.1">
    <property type="nucleotide sequence ID" value="NZ_PIPV01000006.1"/>
</dbReference>
<name>A0A432XX91_9GAMM</name>
<feature type="domain" description="J" evidence="2">
    <location>
        <begin position="152"/>
        <end position="203"/>
    </location>
</feature>
<dbReference type="Pfam" id="PF00226">
    <property type="entry name" value="DnaJ"/>
    <property type="match status" value="1"/>
</dbReference>
<comment type="caution">
    <text evidence="3">The sequence shown here is derived from an EMBL/GenBank/DDBJ whole genome shotgun (WGS) entry which is preliminary data.</text>
</comment>
<sequence length="203" mass="23788">MQASIQILTAALEELLDKQSRWTEYELIQALKREPYAIFDQDALADTQALFETHFILFHCLYLIRQAWHEMQRADLDIHTLAISVRPYTKHAVSEQATDADVPQLQDPLASYYLDWSNFTETTQQDVEQLLNDFWSRMTGTTRQSQRMALDEAWQQLDLAPTADMQQVKRQYRKRVHQCHPDKGGSVREMQAIQVAYQRIIKS</sequence>
<evidence type="ECO:0000313" key="4">
    <source>
        <dbReference type="Proteomes" id="UP000287330"/>
    </source>
</evidence>
<keyword evidence="1" id="KW-0143">Chaperone</keyword>
<reference evidence="4" key="1">
    <citation type="journal article" date="2018" name="Front. Microbiol.">
        <title>Genome-Based Analysis Reveals the Taxonomy and Diversity of the Family Idiomarinaceae.</title>
        <authorList>
            <person name="Liu Y."/>
            <person name="Lai Q."/>
            <person name="Shao Z."/>
        </authorList>
    </citation>
    <scope>NUCLEOTIDE SEQUENCE [LARGE SCALE GENOMIC DNA]</scope>
    <source>
        <strain evidence="4">F23</strain>
    </source>
</reference>
<dbReference type="InterPro" id="IPR001623">
    <property type="entry name" value="DnaJ_domain"/>
</dbReference>
<accession>A0A432XX91</accession>
<proteinExistence type="predicted"/>
<evidence type="ECO:0000256" key="1">
    <source>
        <dbReference type="ARBA" id="ARBA00023186"/>
    </source>
</evidence>
<dbReference type="Proteomes" id="UP000287330">
    <property type="component" value="Unassembled WGS sequence"/>
</dbReference>
<dbReference type="InterPro" id="IPR021059">
    <property type="entry name" value="DnaJ-related_N"/>
</dbReference>
<dbReference type="InterPro" id="IPR036869">
    <property type="entry name" value="J_dom_sf"/>
</dbReference>
<dbReference type="Gene3D" id="1.10.287.110">
    <property type="entry name" value="DnaJ domain"/>
    <property type="match status" value="1"/>
</dbReference>
<dbReference type="OrthoDB" id="581986at2"/>
<evidence type="ECO:0000313" key="3">
    <source>
        <dbReference type="EMBL" id="RUO53329.1"/>
    </source>
</evidence>
<dbReference type="CDD" id="cd06257">
    <property type="entry name" value="DnaJ"/>
    <property type="match status" value="1"/>
</dbReference>
<evidence type="ECO:0000259" key="2">
    <source>
        <dbReference type="PROSITE" id="PS50076"/>
    </source>
</evidence>
<keyword evidence="4" id="KW-1185">Reference proteome</keyword>
<dbReference type="SUPFAM" id="SSF46565">
    <property type="entry name" value="Chaperone J-domain"/>
    <property type="match status" value="1"/>
</dbReference>
<organism evidence="3 4">
    <name type="scientific">Idiomarina fontislapidosi</name>
    <dbReference type="NCBI Taxonomy" id="263723"/>
    <lineage>
        <taxon>Bacteria</taxon>
        <taxon>Pseudomonadati</taxon>
        <taxon>Pseudomonadota</taxon>
        <taxon>Gammaproteobacteria</taxon>
        <taxon>Alteromonadales</taxon>
        <taxon>Idiomarinaceae</taxon>
        <taxon>Idiomarina</taxon>
    </lineage>
</organism>
<dbReference type="AlphaFoldDB" id="A0A432XX91"/>